<comment type="caution">
    <text evidence="1">The sequence shown here is derived from an EMBL/GenBank/DDBJ whole genome shotgun (WGS) entry which is preliminary data.</text>
</comment>
<organism evidence="1 2">
    <name type="scientific">Persea americana</name>
    <name type="common">Avocado</name>
    <dbReference type="NCBI Taxonomy" id="3435"/>
    <lineage>
        <taxon>Eukaryota</taxon>
        <taxon>Viridiplantae</taxon>
        <taxon>Streptophyta</taxon>
        <taxon>Embryophyta</taxon>
        <taxon>Tracheophyta</taxon>
        <taxon>Spermatophyta</taxon>
        <taxon>Magnoliopsida</taxon>
        <taxon>Magnoliidae</taxon>
        <taxon>Laurales</taxon>
        <taxon>Lauraceae</taxon>
        <taxon>Persea</taxon>
    </lineage>
</organism>
<proteinExistence type="predicted"/>
<keyword evidence="2" id="KW-1185">Reference proteome</keyword>
<evidence type="ECO:0000313" key="2">
    <source>
        <dbReference type="Proteomes" id="UP001234297"/>
    </source>
</evidence>
<protein>
    <submittedName>
        <fullName evidence="1">Uncharacterized protein</fullName>
    </submittedName>
</protein>
<dbReference type="EMBL" id="CM056813">
    <property type="protein sequence ID" value="KAJ8641276.1"/>
    <property type="molecule type" value="Genomic_DNA"/>
</dbReference>
<name>A0ACC2M650_PERAE</name>
<accession>A0ACC2M650</accession>
<reference evidence="1 2" key="1">
    <citation type="journal article" date="2022" name="Hortic Res">
        <title>A haplotype resolved chromosomal level avocado genome allows analysis of novel avocado genes.</title>
        <authorList>
            <person name="Nath O."/>
            <person name="Fletcher S.J."/>
            <person name="Hayward A."/>
            <person name="Shaw L.M."/>
            <person name="Masouleh A.K."/>
            <person name="Furtado A."/>
            <person name="Henry R.J."/>
            <person name="Mitter N."/>
        </authorList>
    </citation>
    <scope>NUCLEOTIDE SEQUENCE [LARGE SCALE GENOMIC DNA]</scope>
    <source>
        <strain evidence="2">cv. Hass</strain>
    </source>
</reference>
<sequence>MPTVKVGENLQCSICLDDFDMGSEAKYMPCKHKFHSWCIVPWLELHSTCPVCRFELPPDGSKVGSENGNGVESEERGSFNGGNGRRFWVPAPWPFNGLFSLAGSQDVGNSSSAASESAAPTHEN</sequence>
<dbReference type="Proteomes" id="UP001234297">
    <property type="component" value="Chromosome 5"/>
</dbReference>
<gene>
    <name evidence="1" type="ORF">MRB53_017970</name>
</gene>
<evidence type="ECO:0000313" key="1">
    <source>
        <dbReference type="EMBL" id="KAJ8641276.1"/>
    </source>
</evidence>